<dbReference type="Proteomes" id="UP000694561">
    <property type="component" value="Unplaced"/>
</dbReference>
<reference evidence="1" key="1">
    <citation type="submission" date="2025-08" db="UniProtKB">
        <authorList>
            <consortium name="Ensembl"/>
        </authorList>
    </citation>
    <scope>IDENTIFICATION</scope>
</reference>
<dbReference type="AlphaFoldDB" id="A0A8C6BTG4"/>
<sequence length="109" mass="12562">MRQIWTLLPILHANRTPPFISSINISAKYNGISKFPIITTLSPTTIHFLIQHPHMASLYNSFPSKNTSVRTTPLTTQSTRRSPYRRFDSPCSCTTKTWRLRHTTNYINA</sequence>
<reference evidence="1" key="2">
    <citation type="submission" date="2025-09" db="UniProtKB">
        <authorList>
            <consortium name="Ensembl"/>
        </authorList>
    </citation>
    <scope>IDENTIFICATION</scope>
</reference>
<organism evidence="1 2">
    <name type="scientific">Monodon monoceros</name>
    <name type="common">Narwhal</name>
    <name type="synonym">Ceratodon monodon</name>
    <dbReference type="NCBI Taxonomy" id="40151"/>
    <lineage>
        <taxon>Eukaryota</taxon>
        <taxon>Metazoa</taxon>
        <taxon>Chordata</taxon>
        <taxon>Craniata</taxon>
        <taxon>Vertebrata</taxon>
        <taxon>Euteleostomi</taxon>
        <taxon>Mammalia</taxon>
        <taxon>Eutheria</taxon>
        <taxon>Laurasiatheria</taxon>
        <taxon>Artiodactyla</taxon>
        <taxon>Whippomorpha</taxon>
        <taxon>Cetacea</taxon>
        <taxon>Odontoceti</taxon>
        <taxon>Monodontidae</taxon>
        <taxon>Monodon</taxon>
    </lineage>
</organism>
<dbReference type="Ensembl" id="ENSMMNT00015020484.1">
    <property type="protein sequence ID" value="ENSMMNP00015018646.1"/>
    <property type="gene ID" value="ENSMMNG00015013701.1"/>
</dbReference>
<proteinExistence type="predicted"/>
<accession>A0A8C6BTG4</accession>
<protein>
    <submittedName>
        <fullName evidence="1">Uncharacterized protein</fullName>
    </submittedName>
</protein>
<evidence type="ECO:0000313" key="2">
    <source>
        <dbReference type="Proteomes" id="UP000694561"/>
    </source>
</evidence>
<name>A0A8C6BTG4_MONMO</name>
<evidence type="ECO:0000313" key="1">
    <source>
        <dbReference type="Ensembl" id="ENSMMNP00015018646.1"/>
    </source>
</evidence>
<keyword evidence="2" id="KW-1185">Reference proteome</keyword>